<feature type="domain" description="Secretion system C-terminal sorting" evidence="2">
    <location>
        <begin position="734"/>
        <end position="792"/>
    </location>
</feature>
<dbReference type="NCBIfam" id="TIGR04183">
    <property type="entry name" value="Por_Secre_tail"/>
    <property type="match status" value="1"/>
</dbReference>
<proteinExistence type="predicted"/>
<evidence type="ECO:0000256" key="1">
    <source>
        <dbReference type="SAM" id="SignalP"/>
    </source>
</evidence>
<feature type="chain" id="PRO_5026990198" evidence="1">
    <location>
        <begin position="19"/>
        <end position="797"/>
    </location>
</feature>
<keyword evidence="4" id="KW-0548">Nucleotidyltransferase</keyword>
<dbReference type="Proteomes" id="UP000001822">
    <property type="component" value="Chromosome"/>
</dbReference>
<keyword evidence="4" id="KW-0808">Transferase</keyword>
<dbReference type="InterPro" id="IPR026444">
    <property type="entry name" value="Secre_tail"/>
</dbReference>
<organism evidence="4 5">
    <name type="scientific">Cytophaga hutchinsonii (strain ATCC 33406 / DSM 1761 / CIP 103989 / NBRC 15051 / NCIMB 9469 / D465)</name>
    <dbReference type="NCBI Taxonomy" id="269798"/>
    <lineage>
        <taxon>Bacteria</taxon>
        <taxon>Pseudomonadati</taxon>
        <taxon>Bacteroidota</taxon>
        <taxon>Cytophagia</taxon>
        <taxon>Cytophagales</taxon>
        <taxon>Cytophagaceae</taxon>
        <taxon>Cytophaga</taxon>
    </lineage>
</organism>
<protein>
    <submittedName>
        <fullName evidence="4">Probable N-acetylglucosamine-1-phosphate uridyltransferase</fullName>
        <ecNumber evidence="4">2.7.7.23</ecNumber>
    </submittedName>
</protein>
<dbReference type="Pfam" id="PF18998">
    <property type="entry name" value="Flg_new_2"/>
    <property type="match status" value="1"/>
</dbReference>
<dbReference type="Pfam" id="PF18962">
    <property type="entry name" value="Por_Secre_tail"/>
    <property type="match status" value="1"/>
</dbReference>
<evidence type="ECO:0000313" key="4">
    <source>
        <dbReference type="EMBL" id="ABG59244.1"/>
    </source>
</evidence>
<dbReference type="RefSeq" id="WP_011585361.1">
    <property type="nucleotide sequence ID" value="NC_008255.1"/>
</dbReference>
<dbReference type="InterPro" id="IPR045690">
    <property type="entry name" value="DUF6055"/>
</dbReference>
<dbReference type="AlphaFoldDB" id="A0A6N4SSE6"/>
<dbReference type="InterPro" id="IPR044060">
    <property type="entry name" value="Bacterial_rp_domain"/>
</dbReference>
<feature type="domain" description="Bacterial repeat" evidence="3">
    <location>
        <begin position="651"/>
        <end position="719"/>
    </location>
</feature>
<dbReference type="KEGG" id="chu:CHU_1978"/>
<gene>
    <name evidence="4" type="primary">flu</name>
    <name evidence="4" type="ordered locus">CHU_1978</name>
</gene>
<dbReference type="EMBL" id="CP000383">
    <property type="protein sequence ID" value="ABG59244.1"/>
    <property type="molecule type" value="Genomic_DNA"/>
</dbReference>
<feature type="signal peptide" evidence="1">
    <location>
        <begin position="1"/>
        <end position="18"/>
    </location>
</feature>
<dbReference type="InterPro" id="IPR011004">
    <property type="entry name" value="Trimer_LpxA-like_sf"/>
</dbReference>
<evidence type="ECO:0000313" key="5">
    <source>
        <dbReference type="Proteomes" id="UP000001822"/>
    </source>
</evidence>
<dbReference type="Gene3D" id="2.160.10.10">
    <property type="entry name" value="Hexapeptide repeat proteins"/>
    <property type="match status" value="1"/>
</dbReference>
<evidence type="ECO:0000259" key="3">
    <source>
        <dbReference type="Pfam" id="PF18998"/>
    </source>
</evidence>
<dbReference type="GO" id="GO:0003977">
    <property type="term" value="F:UDP-N-acetylglucosamine diphosphorylase activity"/>
    <property type="evidence" value="ECO:0007669"/>
    <property type="project" value="UniProtKB-EC"/>
</dbReference>
<dbReference type="SUPFAM" id="SSF51161">
    <property type="entry name" value="Trimeric LpxA-like enzymes"/>
    <property type="match status" value="1"/>
</dbReference>
<accession>A0A6N4SSE6</accession>
<keyword evidence="5" id="KW-1185">Reference proteome</keyword>
<sequence>MKKLLPGILWMSIFFNLAAQKTVFRPAEFDNPASEYYNNVSETRKYESANFVLYWGDKVGTNPAVYADADLRFNPQAVADTLEYIFKRYITDLHFINNGSSTNFGKYKIMIMMMNTWSSTDARLTGFAAASSFSNTIGAMFVHPQATKDGGALSHEFAHTLQMMMRIQENPGNGNAFAGYDWAGPFFEGHANYMRAMAYPKWADTDGTLTRWLQTRHFMWSSNRHHYTNYHLLFYVQEKEGFDFTRRMWAESKNQEHPLETIKRLKGFTQEELNNYLWGYAQRQPAFDYPIQWNDQINTANNFGKTIRSVYQSIKNNMPRYVSRQFTLLTKVAGTTDQYYTNDDWAPQDYGMNIIPLYPTCAETQKKVTIKFKGHTEVNTIQAGWRYGFVTTKADGTVSRYSTMYSTDGEASFTLDAATESNIYLVVYSAPKVHVNYNMDVGYPKQRRYPYELKIANAVPEGYQAAADFRKFLKTNGKIHSNGGGWISNNASVASTVYVGPYAIVKGGTLTGSVRIEDYATVEGGNISGSALIKGNAYVYNATISGNALIEGNAWMEGGSVTNTANLKGNAMCWAANYSGNVIVGGDAEVGSCASGVYMQAPYWRNGRSDCDGKGATDVSNVDSNAPFTNFTAVQMAFNTTPSCTDAVTTYTLATTVAGSGTVSPASGTFNAGTTQTLTATAAAGYVFSRWSGDASGTANPLSITMNANKNITATFSSITTDVHAAADIAQTRIYPNPSTNTFTLETGMAINVDVYTMTGKLVASYKNVESVSFGEELNAGIYMLKAGNEFYKIIKE</sequence>
<evidence type="ECO:0000259" key="2">
    <source>
        <dbReference type="Pfam" id="PF18962"/>
    </source>
</evidence>
<dbReference type="Pfam" id="PF19527">
    <property type="entry name" value="DUF6055"/>
    <property type="match status" value="1"/>
</dbReference>
<reference evidence="4 5" key="1">
    <citation type="journal article" date="2007" name="Appl. Environ. Microbiol.">
        <title>Genome sequence of the cellulolytic gliding bacterium Cytophaga hutchinsonii.</title>
        <authorList>
            <person name="Xie G."/>
            <person name="Bruce D.C."/>
            <person name="Challacombe J.F."/>
            <person name="Chertkov O."/>
            <person name="Detter J.C."/>
            <person name="Gilna P."/>
            <person name="Han C.S."/>
            <person name="Lucas S."/>
            <person name="Misra M."/>
            <person name="Myers G.L."/>
            <person name="Richardson P."/>
            <person name="Tapia R."/>
            <person name="Thayer N."/>
            <person name="Thompson L.S."/>
            <person name="Brettin T.S."/>
            <person name="Henrissat B."/>
            <person name="Wilson D.B."/>
            <person name="McBride M.J."/>
        </authorList>
    </citation>
    <scope>NUCLEOTIDE SEQUENCE [LARGE SCALE GENOMIC DNA]</scope>
    <source>
        <strain evidence="5">ATCC 33406 / DSM 1761 / CIP 103989 / NBRC 15051 / NCIMB 9469 / D465</strain>
    </source>
</reference>
<keyword evidence="1" id="KW-0732">Signal</keyword>
<name>A0A6N4SSE6_CYTH3</name>
<dbReference type="EC" id="2.7.7.23" evidence="4"/>